<dbReference type="GO" id="GO:0004843">
    <property type="term" value="F:cysteine-type deubiquitinase activity"/>
    <property type="evidence" value="ECO:0007669"/>
    <property type="project" value="InterPro"/>
</dbReference>
<dbReference type="OrthoDB" id="361536at2759"/>
<dbReference type="Pfam" id="PF02148">
    <property type="entry name" value="zf-UBP"/>
    <property type="match status" value="1"/>
</dbReference>
<reference evidence="8" key="1">
    <citation type="submission" date="2021-01" db="EMBL/GenBank/DDBJ databases">
        <authorList>
            <consortium name="Genoscope - CEA"/>
            <person name="William W."/>
        </authorList>
    </citation>
    <scope>NUCLEOTIDE SEQUENCE</scope>
</reference>
<dbReference type="PROSITE" id="PS00972">
    <property type="entry name" value="USP_1"/>
    <property type="match status" value="1"/>
</dbReference>
<gene>
    <name evidence="8" type="ORF">PSON_ATCC_30995.1.T1780031</name>
</gene>
<dbReference type="AlphaFoldDB" id="A0A8S1RHP1"/>
<dbReference type="Proteomes" id="UP000692954">
    <property type="component" value="Unassembled WGS sequence"/>
</dbReference>
<feature type="domain" description="UBP-type" evidence="7">
    <location>
        <begin position="5"/>
        <end position="120"/>
    </location>
</feature>
<evidence type="ECO:0008006" key="10">
    <source>
        <dbReference type="Google" id="ProtNLM"/>
    </source>
</evidence>
<dbReference type="PROSITE" id="PS50271">
    <property type="entry name" value="ZF_UBP"/>
    <property type="match status" value="1"/>
</dbReference>
<proteinExistence type="predicted"/>
<dbReference type="InterPro" id="IPR028889">
    <property type="entry name" value="USP"/>
</dbReference>
<keyword evidence="9" id="KW-1185">Reference proteome</keyword>
<dbReference type="GO" id="GO:0016579">
    <property type="term" value="P:protein deubiquitination"/>
    <property type="evidence" value="ECO:0007669"/>
    <property type="project" value="InterPro"/>
</dbReference>
<dbReference type="Pfam" id="PF22562">
    <property type="entry name" value="UBA_7"/>
    <property type="match status" value="1"/>
</dbReference>
<evidence type="ECO:0000256" key="2">
    <source>
        <dbReference type="ARBA" id="ARBA00022771"/>
    </source>
</evidence>
<dbReference type="PROSITE" id="PS50235">
    <property type="entry name" value="USP_3"/>
    <property type="match status" value="1"/>
</dbReference>
<evidence type="ECO:0000259" key="6">
    <source>
        <dbReference type="PROSITE" id="PS50235"/>
    </source>
</evidence>
<evidence type="ECO:0000256" key="4">
    <source>
        <dbReference type="PROSITE-ProRule" id="PRU00502"/>
    </source>
</evidence>
<dbReference type="PROSITE" id="PS50030">
    <property type="entry name" value="UBA"/>
    <property type="match status" value="1"/>
</dbReference>
<feature type="domain" description="UBA" evidence="5">
    <location>
        <begin position="445"/>
        <end position="485"/>
    </location>
</feature>
<sequence>MFQWKLYRYAQSLTQQLTQSLEQLPLVEKNLQKCRSCHLSSNLWLCLYCGHVGCGRKMYDGSGGNNHAVKHSKAYQHHLVVKLETITSDGKGDYKCDDEVIDNFLKEHLDTYSIEIEKQVKTEKAIAELTLDAVLTIQLSKSIEEGQVLDFIFGPEFTGIDNIGNTCYMNSVVQVFFSIPEFKQLYSLEHQFNCTQLPVNCILCQISKVNHGLNSGEFSIKKVSKSSLDTEGVQKDFYQYGIRLYDLKYLVAKEYWQLLNPFFQKTEKYYKLQQLTSMFSYDQTTFIKCVNCGGHKVNVVKNYEFKVAVEQQTQDQIDLYYVQEKLKYEERIKSMKPEDMKPFQLNDLPEYDTTFEKCLQLLKEGERVEMFCPKCQSLQLFVKQEYFKTFPKYLFVPEIRFVQKNWVAKKLNASIKIEQFSDFNEFKEPLFQDNDTLKEQQQGQEYTEDNLQTLMGMGLGENRCKRALLKFKNDVEAAMMFIMGSLDDPTQDQPIQQKENGQQINEEFVEQIIVMGFSPQQARFALSRTVQIYVDQNKRIIIWKEQWIIYLIMIQNRK</sequence>
<dbReference type="EMBL" id="CAJJDN010000178">
    <property type="protein sequence ID" value="CAD8127598.1"/>
    <property type="molecule type" value="Genomic_DNA"/>
</dbReference>
<evidence type="ECO:0000256" key="3">
    <source>
        <dbReference type="ARBA" id="ARBA00022833"/>
    </source>
</evidence>
<dbReference type="Pfam" id="PF00443">
    <property type="entry name" value="UCH"/>
    <property type="match status" value="1"/>
</dbReference>
<keyword evidence="3" id="KW-0862">Zinc</keyword>
<dbReference type="SMART" id="SM00290">
    <property type="entry name" value="ZnF_UBP"/>
    <property type="match status" value="1"/>
</dbReference>
<evidence type="ECO:0000259" key="5">
    <source>
        <dbReference type="PROSITE" id="PS50030"/>
    </source>
</evidence>
<keyword evidence="2 4" id="KW-0863">Zinc-finger</keyword>
<dbReference type="InterPro" id="IPR001394">
    <property type="entry name" value="Peptidase_C19_UCH"/>
</dbReference>
<comment type="caution">
    <text evidence="8">The sequence shown here is derived from an EMBL/GenBank/DDBJ whole genome shotgun (WGS) entry which is preliminary data.</text>
</comment>
<name>A0A8S1RHP1_9CILI</name>
<keyword evidence="1" id="KW-0479">Metal-binding</keyword>
<dbReference type="SMART" id="SM00165">
    <property type="entry name" value="UBA"/>
    <property type="match status" value="1"/>
</dbReference>
<evidence type="ECO:0000313" key="8">
    <source>
        <dbReference type="EMBL" id="CAD8127598.1"/>
    </source>
</evidence>
<dbReference type="InterPro" id="IPR018200">
    <property type="entry name" value="USP_CS"/>
</dbReference>
<dbReference type="GO" id="GO:0005829">
    <property type="term" value="C:cytosol"/>
    <property type="evidence" value="ECO:0007669"/>
    <property type="project" value="TreeGrafter"/>
</dbReference>
<dbReference type="PANTHER" id="PTHR24006:SF827">
    <property type="entry name" value="UBIQUITIN CARBOXYL-TERMINAL HYDROLASE 34"/>
    <property type="match status" value="1"/>
</dbReference>
<organism evidence="8 9">
    <name type="scientific">Paramecium sonneborni</name>
    <dbReference type="NCBI Taxonomy" id="65129"/>
    <lineage>
        <taxon>Eukaryota</taxon>
        <taxon>Sar</taxon>
        <taxon>Alveolata</taxon>
        <taxon>Ciliophora</taxon>
        <taxon>Intramacronucleata</taxon>
        <taxon>Oligohymenophorea</taxon>
        <taxon>Peniculida</taxon>
        <taxon>Parameciidae</taxon>
        <taxon>Paramecium</taxon>
    </lineage>
</organism>
<dbReference type="GO" id="GO:0008270">
    <property type="term" value="F:zinc ion binding"/>
    <property type="evidence" value="ECO:0007669"/>
    <property type="project" value="UniProtKB-KW"/>
</dbReference>
<dbReference type="GO" id="GO:0005634">
    <property type="term" value="C:nucleus"/>
    <property type="evidence" value="ECO:0007669"/>
    <property type="project" value="TreeGrafter"/>
</dbReference>
<protein>
    <recommendedName>
        <fullName evidence="10">Ubiquitinyl hydrolase 1</fullName>
    </recommendedName>
</protein>
<evidence type="ECO:0000313" key="9">
    <source>
        <dbReference type="Proteomes" id="UP000692954"/>
    </source>
</evidence>
<dbReference type="PANTHER" id="PTHR24006">
    <property type="entry name" value="UBIQUITIN CARBOXYL-TERMINAL HYDROLASE"/>
    <property type="match status" value="1"/>
</dbReference>
<evidence type="ECO:0000256" key="1">
    <source>
        <dbReference type="ARBA" id="ARBA00022723"/>
    </source>
</evidence>
<evidence type="ECO:0000259" key="7">
    <source>
        <dbReference type="PROSITE" id="PS50271"/>
    </source>
</evidence>
<dbReference type="InterPro" id="IPR050164">
    <property type="entry name" value="Peptidase_C19"/>
</dbReference>
<dbReference type="InterPro" id="IPR001607">
    <property type="entry name" value="Znf_UBP"/>
</dbReference>
<feature type="domain" description="USP" evidence="6">
    <location>
        <begin position="158"/>
        <end position="558"/>
    </location>
</feature>
<accession>A0A8S1RHP1</accession>
<dbReference type="InterPro" id="IPR015940">
    <property type="entry name" value="UBA"/>
</dbReference>